<dbReference type="EMBL" id="MQWD01000001">
    <property type="protein sequence ID" value="PAP75859.1"/>
    <property type="molecule type" value="Genomic_DNA"/>
</dbReference>
<dbReference type="OrthoDB" id="637487at2"/>
<organism evidence="1 2">
    <name type="scientific">Rubrivirga marina</name>
    <dbReference type="NCBI Taxonomy" id="1196024"/>
    <lineage>
        <taxon>Bacteria</taxon>
        <taxon>Pseudomonadati</taxon>
        <taxon>Rhodothermota</taxon>
        <taxon>Rhodothermia</taxon>
        <taxon>Rhodothermales</taxon>
        <taxon>Rubricoccaceae</taxon>
        <taxon>Rubrivirga</taxon>
    </lineage>
</organism>
<accession>A0A271IZD9</accession>
<protein>
    <recommendedName>
        <fullName evidence="3">Nucleotidyltransferase family protein</fullName>
    </recommendedName>
</protein>
<evidence type="ECO:0008006" key="3">
    <source>
        <dbReference type="Google" id="ProtNLM"/>
    </source>
</evidence>
<gene>
    <name evidence="1" type="ORF">BSZ37_05085</name>
</gene>
<keyword evidence="2" id="KW-1185">Reference proteome</keyword>
<sequence>MDSPTFETAVRLGPPSAVERDLMERLETRLLLLAARPAPPADLGERVARLAPAVDAEAFVGLAAAHRVVPHAARSLVGLDAVPGDLRDRLRRRAAENARRQLAMAAALGRVLGALGRAGVPALPLKGPALAAALFGDPGQRTSIDLDVLVDPGSLFESFAAVEGEGFVASGKVRELTAAQAAVVAAEFRVHDAAFWHPGLRVSLELHWRPFRDRRLTTLADALTMELALNPTGLAWRDRALSAAEAAYVLVHGAAHGYRRLGWLVDAAGLAERLNEAAWREVHALAAADGVEAAVLLGPALAHRWLGAPLPDALRPRVDSEADRLGRLAGWCLTRTPDRPRTLHPATVALGAALYDRSADRLRHVWRLLTSPASGELAEVDLRPGAVGRARRLAARPARLVRNGARWFTGSR</sequence>
<dbReference type="RefSeq" id="WP_095509502.1">
    <property type="nucleotide sequence ID" value="NZ_MQWD01000001.1"/>
</dbReference>
<dbReference type="InterPro" id="IPR039498">
    <property type="entry name" value="NTP_transf_5"/>
</dbReference>
<name>A0A271IZD9_9BACT</name>
<proteinExistence type="predicted"/>
<comment type="caution">
    <text evidence="1">The sequence shown here is derived from an EMBL/GenBank/DDBJ whole genome shotgun (WGS) entry which is preliminary data.</text>
</comment>
<evidence type="ECO:0000313" key="2">
    <source>
        <dbReference type="Proteomes" id="UP000216339"/>
    </source>
</evidence>
<reference evidence="1 2" key="1">
    <citation type="submission" date="2016-11" db="EMBL/GenBank/DDBJ databases">
        <title>Study of marine rhodopsin-containing bacteria.</title>
        <authorList>
            <person name="Yoshizawa S."/>
            <person name="Kumagai Y."/>
            <person name="Kogure K."/>
        </authorList>
    </citation>
    <scope>NUCLEOTIDE SEQUENCE [LARGE SCALE GENOMIC DNA]</scope>
    <source>
        <strain evidence="1 2">SAORIC-28</strain>
    </source>
</reference>
<dbReference type="Pfam" id="PF14907">
    <property type="entry name" value="NTP_transf_5"/>
    <property type="match status" value="1"/>
</dbReference>
<dbReference type="AlphaFoldDB" id="A0A271IZD9"/>
<evidence type="ECO:0000313" key="1">
    <source>
        <dbReference type="EMBL" id="PAP75859.1"/>
    </source>
</evidence>
<dbReference type="Proteomes" id="UP000216339">
    <property type="component" value="Unassembled WGS sequence"/>
</dbReference>